<reference evidence="1 2" key="1">
    <citation type="submission" date="2023-11" db="EMBL/GenBank/DDBJ databases">
        <title>Halocaridina rubra genome assembly.</title>
        <authorList>
            <person name="Smith C."/>
        </authorList>
    </citation>
    <scope>NUCLEOTIDE SEQUENCE [LARGE SCALE GENOMIC DNA]</scope>
    <source>
        <strain evidence="1">EP-1</strain>
        <tissue evidence="1">Whole</tissue>
    </source>
</reference>
<evidence type="ECO:0000313" key="2">
    <source>
        <dbReference type="Proteomes" id="UP001381693"/>
    </source>
</evidence>
<organism evidence="1 2">
    <name type="scientific">Halocaridina rubra</name>
    <name type="common">Hawaiian red shrimp</name>
    <dbReference type="NCBI Taxonomy" id="373956"/>
    <lineage>
        <taxon>Eukaryota</taxon>
        <taxon>Metazoa</taxon>
        <taxon>Ecdysozoa</taxon>
        <taxon>Arthropoda</taxon>
        <taxon>Crustacea</taxon>
        <taxon>Multicrustacea</taxon>
        <taxon>Malacostraca</taxon>
        <taxon>Eumalacostraca</taxon>
        <taxon>Eucarida</taxon>
        <taxon>Decapoda</taxon>
        <taxon>Pleocyemata</taxon>
        <taxon>Caridea</taxon>
        <taxon>Atyoidea</taxon>
        <taxon>Atyidae</taxon>
        <taxon>Halocaridina</taxon>
    </lineage>
</organism>
<accession>A0AAN8WMU9</accession>
<dbReference type="AlphaFoldDB" id="A0AAN8WMU9"/>
<sequence>NWKPLRGSQFKPRKVIMSKRRHALSHTVKLAQVLKSASGTDAGSGLHLQGCAWDEIRGMFVALSIWTRQNSCTG</sequence>
<feature type="non-terminal residue" evidence="1">
    <location>
        <position position="1"/>
    </location>
</feature>
<keyword evidence="2" id="KW-1185">Reference proteome</keyword>
<dbReference type="Proteomes" id="UP001381693">
    <property type="component" value="Unassembled WGS sequence"/>
</dbReference>
<evidence type="ECO:0000313" key="1">
    <source>
        <dbReference type="EMBL" id="KAK7022021.1"/>
    </source>
</evidence>
<gene>
    <name evidence="1" type="ORF">SK128_025264</name>
</gene>
<dbReference type="EMBL" id="JAXCGZ010022856">
    <property type="protein sequence ID" value="KAK7022021.1"/>
    <property type="molecule type" value="Genomic_DNA"/>
</dbReference>
<proteinExistence type="predicted"/>
<protein>
    <submittedName>
        <fullName evidence="1">Uncharacterized protein</fullName>
    </submittedName>
</protein>
<comment type="caution">
    <text evidence="1">The sequence shown here is derived from an EMBL/GenBank/DDBJ whole genome shotgun (WGS) entry which is preliminary data.</text>
</comment>
<name>A0AAN8WMU9_HALRR</name>